<keyword evidence="2" id="KW-1185">Reference proteome</keyword>
<reference evidence="1" key="2">
    <citation type="submission" date="2023-01" db="EMBL/GenBank/DDBJ databases">
        <title>Draft genome sequence of Paraferrimonas sedimenticola strain NBRC 101628.</title>
        <authorList>
            <person name="Sun Q."/>
            <person name="Mori K."/>
        </authorList>
    </citation>
    <scope>NUCLEOTIDE SEQUENCE</scope>
    <source>
        <strain evidence="1">NBRC 101628</strain>
    </source>
</reference>
<dbReference type="PANTHER" id="PTHR34822:SF1">
    <property type="entry name" value="GRPB FAMILY PROTEIN"/>
    <property type="match status" value="1"/>
</dbReference>
<organism evidence="1 2">
    <name type="scientific">Paraferrimonas sedimenticola</name>
    <dbReference type="NCBI Taxonomy" id="375674"/>
    <lineage>
        <taxon>Bacteria</taxon>
        <taxon>Pseudomonadati</taxon>
        <taxon>Pseudomonadota</taxon>
        <taxon>Gammaproteobacteria</taxon>
        <taxon>Alteromonadales</taxon>
        <taxon>Ferrimonadaceae</taxon>
        <taxon>Paraferrimonas</taxon>
    </lineage>
</organism>
<dbReference type="Proteomes" id="UP001161422">
    <property type="component" value="Unassembled WGS sequence"/>
</dbReference>
<accession>A0AA37RUW2</accession>
<dbReference type="RefSeq" id="WP_095505598.1">
    <property type="nucleotide sequence ID" value="NZ_BSNC01000003.1"/>
</dbReference>
<dbReference type="Gene3D" id="3.30.460.10">
    <property type="entry name" value="Beta Polymerase, domain 2"/>
    <property type="match status" value="1"/>
</dbReference>
<evidence type="ECO:0000313" key="2">
    <source>
        <dbReference type="Proteomes" id="UP001161422"/>
    </source>
</evidence>
<proteinExistence type="predicted"/>
<sequence length="171" mass="19841">MREVKVVDYNSQWPAMFEAERDLLLNRLGQLIHRVHHIGSTSVPGLRAKPVIDIMLEVESLQSLDAHQSEFESLGYEGLGENGISRRRYFQKGGDDRTHQIHAFPIADEHVTRHLAFRDYLIAHPDVKLAYQELKQRVAAQCDNDIERYCDGKDSFIQEHEAKALLWYSQR</sequence>
<dbReference type="InterPro" id="IPR007344">
    <property type="entry name" value="GrpB/CoaE"/>
</dbReference>
<name>A0AA37RUW2_9GAMM</name>
<gene>
    <name evidence="1" type="ORF">GCM10007895_09090</name>
</gene>
<dbReference type="PANTHER" id="PTHR34822">
    <property type="entry name" value="GRPB DOMAIN PROTEIN (AFU_ORTHOLOGUE AFUA_1G01530)"/>
    <property type="match status" value="1"/>
</dbReference>
<dbReference type="Pfam" id="PF04229">
    <property type="entry name" value="GrpB"/>
    <property type="match status" value="1"/>
</dbReference>
<evidence type="ECO:0008006" key="3">
    <source>
        <dbReference type="Google" id="ProtNLM"/>
    </source>
</evidence>
<dbReference type="InterPro" id="IPR043519">
    <property type="entry name" value="NT_sf"/>
</dbReference>
<reference evidence="1" key="1">
    <citation type="journal article" date="2014" name="Int. J. Syst. Evol. Microbiol.">
        <title>Complete genome sequence of Corynebacterium casei LMG S-19264T (=DSM 44701T), isolated from a smear-ripened cheese.</title>
        <authorList>
            <consortium name="US DOE Joint Genome Institute (JGI-PGF)"/>
            <person name="Walter F."/>
            <person name="Albersmeier A."/>
            <person name="Kalinowski J."/>
            <person name="Ruckert C."/>
        </authorList>
    </citation>
    <scope>NUCLEOTIDE SEQUENCE</scope>
    <source>
        <strain evidence="1">NBRC 101628</strain>
    </source>
</reference>
<evidence type="ECO:0000313" key="1">
    <source>
        <dbReference type="EMBL" id="GLP95603.1"/>
    </source>
</evidence>
<comment type="caution">
    <text evidence="1">The sequence shown here is derived from an EMBL/GenBank/DDBJ whole genome shotgun (WGS) entry which is preliminary data.</text>
</comment>
<dbReference type="EMBL" id="BSNC01000003">
    <property type="protein sequence ID" value="GLP95603.1"/>
    <property type="molecule type" value="Genomic_DNA"/>
</dbReference>
<protein>
    <recommendedName>
        <fullName evidence="3">GrpB family protein</fullName>
    </recommendedName>
</protein>
<dbReference type="SUPFAM" id="SSF81301">
    <property type="entry name" value="Nucleotidyltransferase"/>
    <property type="match status" value="1"/>
</dbReference>
<dbReference type="AlphaFoldDB" id="A0AA37RUW2"/>